<gene>
    <name evidence="4" type="primary">LOC120265240</name>
</gene>
<evidence type="ECO:0000256" key="1">
    <source>
        <dbReference type="SAM" id="MobiDB-lite"/>
    </source>
</evidence>
<evidence type="ECO:0000313" key="4">
    <source>
        <dbReference type="RefSeq" id="XP_039129055.1"/>
    </source>
</evidence>
<dbReference type="PANTHER" id="PTHR48464">
    <property type="match status" value="1"/>
</dbReference>
<feature type="compositionally biased region" description="Basic and acidic residues" evidence="1">
    <location>
        <begin position="244"/>
        <end position="261"/>
    </location>
</feature>
<keyword evidence="3" id="KW-1185">Reference proteome</keyword>
<dbReference type="Proteomes" id="UP001515500">
    <property type="component" value="Chromosome 7"/>
</dbReference>
<dbReference type="Pfam" id="PF12776">
    <property type="entry name" value="Myb_DNA-bind_3"/>
    <property type="match status" value="1"/>
</dbReference>
<sequence length="271" mass="31236">MIEDPAEDEVGTLSLEENIEDEIGNITAVEPTNEWTELRNQMAVDIMDSESQQRGRGQNKRYWTAEEDKALIDALVELSVNPIWRAENGFRGGYLLQLEKMIKDKIPQTMLKAVPNIESRVKLLRTKTTAIVDILRVSGFDWNYERSTIMCEKSAYDEYVKAHKEAAGLYGKSFPFFNYLVAVFTKDRAYGNARADIGDEARQVENEDDNIFEEDVGFSQVSIEEFSMPSQENDETPLATPMESSKDVTQRHLHKEKEKEFQQNQLWTKFQ</sequence>
<dbReference type="RefSeq" id="XP_039129055.1">
    <property type="nucleotide sequence ID" value="XM_039273121.1"/>
</dbReference>
<dbReference type="AlphaFoldDB" id="A0AB40BNR0"/>
<organism evidence="3 4">
    <name type="scientific">Dioscorea cayennensis subsp. rotundata</name>
    <name type="common">White Guinea yam</name>
    <name type="synonym">Dioscorea rotundata</name>
    <dbReference type="NCBI Taxonomy" id="55577"/>
    <lineage>
        <taxon>Eukaryota</taxon>
        <taxon>Viridiplantae</taxon>
        <taxon>Streptophyta</taxon>
        <taxon>Embryophyta</taxon>
        <taxon>Tracheophyta</taxon>
        <taxon>Spermatophyta</taxon>
        <taxon>Magnoliopsida</taxon>
        <taxon>Liliopsida</taxon>
        <taxon>Dioscoreales</taxon>
        <taxon>Dioscoreaceae</taxon>
        <taxon>Dioscorea</taxon>
    </lineage>
</organism>
<feature type="domain" description="Myb/SANT-like" evidence="2">
    <location>
        <begin position="62"/>
        <end position="159"/>
    </location>
</feature>
<dbReference type="InterPro" id="IPR024752">
    <property type="entry name" value="Myb/SANT-like_dom"/>
</dbReference>
<dbReference type="GeneID" id="120265240"/>
<evidence type="ECO:0000259" key="2">
    <source>
        <dbReference type="Pfam" id="PF12776"/>
    </source>
</evidence>
<feature type="region of interest" description="Disordered" evidence="1">
    <location>
        <begin position="228"/>
        <end position="271"/>
    </location>
</feature>
<proteinExistence type="predicted"/>
<accession>A0AB40BNR0</accession>
<evidence type="ECO:0000313" key="3">
    <source>
        <dbReference type="Proteomes" id="UP001515500"/>
    </source>
</evidence>
<protein>
    <submittedName>
        <fullName evidence="4">Uncharacterized protein LOC120265240</fullName>
    </submittedName>
</protein>
<feature type="compositionally biased region" description="Polar residues" evidence="1">
    <location>
        <begin position="262"/>
        <end position="271"/>
    </location>
</feature>
<name>A0AB40BNR0_DIOCR</name>
<reference evidence="4" key="1">
    <citation type="submission" date="2025-08" db="UniProtKB">
        <authorList>
            <consortium name="RefSeq"/>
        </authorList>
    </citation>
    <scope>IDENTIFICATION</scope>
</reference>
<dbReference type="PANTHER" id="PTHR48464:SF1">
    <property type="entry name" value="MYB_SANT-LIKE DOMAIN-CONTAINING PROTEIN"/>
    <property type="match status" value="1"/>
</dbReference>